<dbReference type="AlphaFoldDB" id="A0A9D2MGE5"/>
<keyword evidence="1" id="KW-0418">Kinase</keyword>
<protein>
    <submittedName>
        <fullName evidence="1">Uridine kinase</fullName>
    </submittedName>
</protein>
<dbReference type="EMBL" id="DWXX01000149">
    <property type="protein sequence ID" value="HJB59621.1"/>
    <property type="molecule type" value="Genomic_DNA"/>
</dbReference>
<dbReference type="Proteomes" id="UP000824211">
    <property type="component" value="Unassembled WGS sequence"/>
</dbReference>
<gene>
    <name evidence="1" type="ORF">H9771_08240</name>
</gene>
<reference evidence="1" key="1">
    <citation type="journal article" date="2021" name="PeerJ">
        <title>Extensive microbial diversity within the chicken gut microbiome revealed by metagenomics and culture.</title>
        <authorList>
            <person name="Gilroy R."/>
            <person name="Ravi A."/>
            <person name="Getino M."/>
            <person name="Pursley I."/>
            <person name="Horton D.L."/>
            <person name="Alikhan N.F."/>
            <person name="Baker D."/>
            <person name="Gharbi K."/>
            <person name="Hall N."/>
            <person name="Watson M."/>
            <person name="Adriaenssens E.M."/>
            <person name="Foster-Nyarko E."/>
            <person name="Jarju S."/>
            <person name="Secka A."/>
            <person name="Antonio M."/>
            <person name="Oren A."/>
            <person name="Chaudhuri R.R."/>
            <person name="La Ragione R."/>
            <person name="Hildebrand F."/>
            <person name="Pallen M.J."/>
        </authorList>
    </citation>
    <scope>NUCLEOTIDE SEQUENCE</scope>
    <source>
        <strain evidence="1">ChiHjej9B8-13557</strain>
    </source>
</reference>
<reference evidence="1" key="2">
    <citation type="submission" date="2021-04" db="EMBL/GenBank/DDBJ databases">
        <authorList>
            <person name="Gilroy R."/>
        </authorList>
    </citation>
    <scope>NUCLEOTIDE SEQUENCE</scope>
    <source>
        <strain evidence="1">ChiHjej9B8-13557</strain>
    </source>
</reference>
<evidence type="ECO:0000313" key="1">
    <source>
        <dbReference type="EMBL" id="HJB59621.1"/>
    </source>
</evidence>
<dbReference type="Gene3D" id="3.40.50.300">
    <property type="entry name" value="P-loop containing nucleotide triphosphate hydrolases"/>
    <property type="match status" value="1"/>
</dbReference>
<organism evidence="1 2">
    <name type="scientific">Candidatus Faecalibacterium faecipullorum</name>
    <dbReference type="NCBI Taxonomy" id="2838578"/>
    <lineage>
        <taxon>Bacteria</taxon>
        <taxon>Bacillati</taxon>
        <taxon>Bacillota</taxon>
        <taxon>Clostridia</taxon>
        <taxon>Eubacteriales</taxon>
        <taxon>Oscillospiraceae</taxon>
        <taxon>Faecalibacterium</taxon>
    </lineage>
</organism>
<accession>A0A9D2MGE5</accession>
<dbReference type="SUPFAM" id="SSF52540">
    <property type="entry name" value="P-loop containing nucleoside triphosphate hydrolases"/>
    <property type="match status" value="1"/>
</dbReference>
<comment type="caution">
    <text evidence="1">The sequence shown here is derived from an EMBL/GenBank/DDBJ whole genome shotgun (WGS) entry which is preliminary data.</text>
</comment>
<keyword evidence="1" id="KW-0808">Transferase</keyword>
<name>A0A9D2MGE5_9FIRM</name>
<evidence type="ECO:0000313" key="2">
    <source>
        <dbReference type="Proteomes" id="UP000824211"/>
    </source>
</evidence>
<dbReference type="InterPro" id="IPR027417">
    <property type="entry name" value="P-loop_NTPase"/>
</dbReference>
<dbReference type="GO" id="GO:0016301">
    <property type="term" value="F:kinase activity"/>
    <property type="evidence" value="ECO:0007669"/>
    <property type="project" value="UniProtKB-KW"/>
</dbReference>
<sequence>MVERAEALLREKGRAVIAIDGRCGSGKTTLAGRLAARWDCTLLHADDFFLRPEQRTSARLAQPGGNFDRERFYAEALAPLLAGRDALYRPYDCHTGCLRPPVPAPLRPVILAEGSYCCHPDLWGCYDLHVFVTAPLDIRLARLARRPGVDLAAFRTRWIPLEEAYFAAERLEERCDILVKS</sequence>
<proteinExistence type="predicted"/>